<comment type="caution">
    <text evidence="2">The sequence shown here is derived from an EMBL/GenBank/DDBJ whole genome shotgun (WGS) entry which is preliminary data.</text>
</comment>
<feature type="transmembrane region" description="Helical" evidence="1">
    <location>
        <begin position="56"/>
        <end position="76"/>
    </location>
</feature>
<sequence length="118" mass="13538">MSETDFATFDAKTSADRTVMHVLYGMHTIAWASLGTLAVIALIVNYIKRADEHDAVYAAHHGYMIATFWWTIFWLLLTSPLYLLLIFPGVVAHAIVGFWYLYRCIKGWLRFDAGRPPR</sequence>
<dbReference type="Proteomes" id="UP000469385">
    <property type="component" value="Unassembled WGS sequence"/>
</dbReference>
<keyword evidence="3" id="KW-1185">Reference proteome</keyword>
<reference evidence="2 3" key="1">
    <citation type="submission" date="2019-12" db="EMBL/GenBank/DDBJ databases">
        <authorList>
            <person name="Huq M.A."/>
        </authorList>
    </citation>
    <scope>NUCLEOTIDE SEQUENCE [LARGE SCALE GENOMIC DNA]</scope>
    <source>
        <strain evidence="2 3">MAH-25</strain>
    </source>
</reference>
<keyword evidence="1" id="KW-0472">Membrane</keyword>
<accession>A0A6N8IZM8</accession>
<feature type="transmembrane region" description="Helical" evidence="1">
    <location>
        <begin position="82"/>
        <end position="102"/>
    </location>
</feature>
<dbReference type="EMBL" id="WSEL01000009">
    <property type="protein sequence ID" value="MVQ32491.1"/>
    <property type="molecule type" value="Genomic_DNA"/>
</dbReference>
<feature type="transmembrane region" description="Helical" evidence="1">
    <location>
        <begin position="22"/>
        <end position="44"/>
    </location>
</feature>
<organism evidence="2 3">
    <name type="scientific">Ramlibacter pinisoli</name>
    <dbReference type="NCBI Taxonomy" id="2682844"/>
    <lineage>
        <taxon>Bacteria</taxon>
        <taxon>Pseudomonadati</taxon>
        <taxon>Pseudomonadota</taxon>
        <taxon>Betaproteobacteria</taxon>
        <taxon>Burkholderiales</taxon>
        <taxon>Comamonadaceae</taxon>
        <taxon>Ramlibacter</taxon>
    </lineage>
</organism>
<keyword evidence="1" id="KW-1133">Transmembrane helix</keyword>
<evidence type="ECO:0000313" key="3">
    <source>
        <dbReference type="Proteomes" id="UP000469385"/>
    </source>
</evidence>
<protein>
    <recommendedName>
        <fullName evidence="4">DUF4870 domain-containing protein</fullName>
    </recommendedName>
</protein>
<evidence type="ECO:0000313" key="2">
    <source>
        <dbReference type="EMBL" id="MVQ32491.1"/>
    </source>
</evidence>
<dbReference type="AlphaFoldDB" id="A0A6N8IZM8"/>
<gene>
    <name evidence="2" type="ORF">GON04_23755</name>
</gene>
<proteinExistence type="predicted"/>
<keyword evidence="1" id="KW-0812">Transmembrane</keyword>
<name>A0A6N8IZM8_9BURK</name>
<dbReference type="RefSeq" id="WP_181653738.1">
    <property type="nucleotide sequence ID" value="NZ_WSEL01000009.1"/>
</dbReference>
<evidence type="ECO:0008006" key="4">
    <source>
        <dbReference type="Google" id="ProtNLM"/>
    </source>
</evidence>
<evidence type="ECO:0000256" key="1">
    <source>
        <dbReference type="SAM" id="Phobius"/>
    </source>
</evidence>